<dbReference type="InterPro" id="IPR012938">
    <property type="entry name" value="Glc/Sorbosone_DH"/>
</dbReference>
<keyword evidence="4" id="KW-1185">Reference proteome</keyword>
<accession>A0A3M8D5D7</accession>
<feature type="domain" description="Glucose/Sorbosone dehydrogenase" evidence="2">
    <location>
        <begin position="49"/>
        <end position="356"/>
    </location>
</feature>
<comment type="caution">
    <text evidence="3">The sequence shown here is derived from an EMBL/GenBank/DDBJ whole genome shotgun (WGS) entry which is preliminary data.</text>
</comment>
<reference evidence="3 4" key="1">
    <citation type="submission" date="2018-10" db="EMBL/GenBank/DDBJ databases">
        <title>Phylogenomics of Brevibacillus.</title>
        <authorList>
            <person name="Dunlap C."/>
        </authorList>
    </citation>
    <scope>NUCLEOTIDE SEQUENCE [LARGE SCALE GENOMIC DNA]</scope>
    <source>
        <strain evidence="3 4">JCM 15774</strain>
    </source>
</reference>
<dbReference type="RefSeq" id="WP_122924992.1">
    <property type="nucleotide sequence ID" value="NZ_RHHU01000011.1"/>
</dbReference>
<evidence type="ECO:0000256" key="1">
    <source>
        <dbReference type="SAM" id="SignalP"/>
    </source>
</evidence>
<organism evidence="3 4">
    <name type="scientific">Brevibacillus nitrificans</name>
    <dbReference type="NCBI Taxonomy" id="651560"/>
    <lineage>
        <taxon>Bacteria</taxon>
        <taxon>Bacillati</taxon>
        <taxon>Bacillota</taxon>
        <taxon>Bacilli</taxon>
        <taxon>Bacillales</taxon>
        <taxon>Paenibacillaceae</taxon>
        <taxon>Brevibacillus</taxon>
    </lineage>
</organism>
<proteinExistence type="predicted"/>
<gene>
    <name evidence="3" type="ORF">EDM59_18600</name>
</gene>
<keyword evidence="1" id="KW-0732">Signal</keyword>
<dbReference type="InterPro" id="IPR011042">
    <property type="entry name" value="6-blade_b-propeller_TolB-like"/>
</dbReference>
<feature type="chain" id="PRO_5038751927" evidence="1">
    <location>
        <begin position="20"/>
        <end position="374"/>
    </location>
</feature>
<dbReference type="AlphaFoldDB" id="A0A3M8D5D7"/>
<protein>
    <submittedName>
        <fullName evidence="3">PQQ-dependent sugar dehydrogenase</fullName>
    </submittedName>
</protein>
<dbReference type="Gene3D" id="2.120.10.30">
    <property type="entry name" value="TolB, C-terminal domain"/>
    <property type="match status" value="1"/>
</dbReference>
<feature type="signal peptide" evidence="1">
    <location>
        <begin position="1"/>
        <end position="19"/>
    </location>
</feature>
<evidence type="ECO:0000259" key="2">
    <source>
        <dbReference type="Pfam" id="PF07995"/>
    </source>
</evidence>
<dbReference type="PANTHER" id="PTHR19328">
    <property type="entry name" value="HEDGEHOG-INTERACTING PROTEIN"/>
    <property type="match status" value="1"/>
</dbReference>
<dbReference type="EMBL" id="RHHU01000011">
    <property type="protein sequence ID" value="RNB83053.1"/>
    <property type="molecule type" value="Genomic_DNA"/>
</dbReference>
<dbReference type="InterPro" id="IPR011041">
    <property type="entry name" value="Quinoprot_gluc/sorb_DH_b-prop"/>
</dbReference>
<dbReference type="PANTHER" id="PTHR19328:SF13">
    <property type="entry name" value="HIPL1 PROTEIN"/>
    <property type="match status" value="1"/>
</dbReference>
<dbReference type="Proteomes" id="UP000269573">
    <property type="component" value="Unassembled WGS sequence"/>
</dbReference>
<dbReference type="Pfam" id="PF07995">
    <property type="entry name" value="GSDH"/>
    <property type="match status" value="1"/>
</dbReference>
<name>A0A3M8D5D7_9BACL</name>
<evidence type="ECO:0000313" key="3">
    <source>
        <dbReference type="EMBL" id="RNB83053.1"/>
    </source>
</evidence>
<evidence type="ECO:0000313" key="4">
    <source>
        <dbReference type="Proteomes" id="UP000269573"/>
    </source>
</evidence>
<dbReference type="SUPFAM" id="SSF50952">
    <property type="entry name" value="Soluble quinoprotein glucose dehydrogenase"/>
    <property type="match status" value="1"/>
</dbReference>
<sequence>MWKKWVASLAMLVILVPVAACEAMDTERPVVLEPEQAFPYDTKVVADHLDVPWAMDVAADGRIFFTERPGRVRVIQEGKLRSEPLISFPAPFISEGEGGLLGLALDPQFTVNHYLYVYHTYVEGDQVYNRVLRLREENNRAGIDKVLLDKIPGSGIHNGGRVKIGPDHLLYITTGDARVPQLAQDRSSLAGKILRIRLDGTIPADNPFPGSPVYSWGHRNPQGLAWNPANGFLYSTEHGQSAHDEINRIQSGANYGWPVIQGDQQKEGMTAPILHSAETTWAPSGMSFITKGPWANQLLVAHLRGMQLQKITLDAEQPDQVKETAVLWQGKYGRLRDVFEAKDGTLYLLTNNRDGRGTPLDEDDRIIQLAPKQP</sequence>